<dbReference type="Pfam" id="PF08681">
    <property type="entry name" value="TacA1"/>
    <property type="match status" value="1"/>
</dbReference>
<dbReference type="RefSeq" id="WP_008476614.1">
    <property type="nucleotide sequence ID" value="NZ_CAGS01000146.1"/>
</dbReference>
<keyword evidence="1" id="KW-1277">Toxin-antitoxin system</keyword>
<reference evidence="3 4" key="1">
    <citation type="journal article" date="2012" name="ISME J.">
        <title>Nitrification expanded: discovery, physiology and genomics of a nitrite-oxidizing bacterium from the phylum Chloroflexi.</title>
        <authorList>
            <person name="Sorokin D.Y."/>
            <person name="Lucker S."/>
            <person name="Vejmelkova D."/>
            <person name="Kostrikina N.A."/>
            <person name="Kleerebezem R."/>
            <person name="Rijpstra W.I."/>
            <person name="Damste J.S."/>
            <person name="Le Paslier D."/>
            <person name="Muyzer G."/>
            <person name="Wagner M."/>
            <person name="van Loosdrecht M.C."/>
            <person name="Daims H."/>
        </authorList>
    </citation>
    <scope>NUCLEOTIDE SEQUENCE [LARGE SCALE GENOMIC DNA]</scope>
    <source>
        <strain evidence="4">none</strain>
    </source>
</reference>
<protein>
    <recommendedName>
        <fullName evidence="5">DUF1778 domain-containing protein</fullName>
    </recommendedName>
</protein>
<dbReference type="AlphaFoldDB" id="I4EFI4"/>
<evidence type="ECO:0000313" key="3">
    <source>
        <dbReference type="EMBL" id="CCF83446.1"/>
    </source>
</evidence>
<organism evidence="3 4">
    <name type="scientific">Nitrolancea hollandica Lb</name>
    <dbReference type="NCBI Taxonomy" id="1129897"/>
    <lineage>
        <taxon>Bacteria</taxon>
        <taxon>Pseudomonadati</taxon>
        <taxon>Thermomicrobiota</taxon>
        <taxon>Thermomicrobia</taxon>
        <taxon>Sphaerobacterales</taxon>
        <taxon>Sphaerobacterineae</taxon>
        <taxon>Sphaerobacteraceae</taxon>
        <taxon>Nitrolancea</taxon>
    </lineage>
</organism>
<accession>I4EFI4</accession>
<evidence type="ECO:0008006" key="5">
    <source>
        <dbReference type="Google" id="ProtNLM"/>
    </source>
</evidence>
<dbReference type="PANTHER" id="PTHR35401:SF2">
    <property type="entry name" value="ABC-TYPE TRANSPORT SYSTEM"/>
    <property type="match status" value="1"/>
</dbReference>
<name>I4EFI4_9BACT</name>
<keyword evidence="4" id="KW-1185">Reference proteome</keyword>
<dbReference type="InterPro" id="IPR014795">
    <property type="entry name" value="TacA_1-like"/>
</dbReference>
<dbReference type="Proteomes" id="UP000004221">
    <property type="component" value="Unassembled WGS sequence"/>
</dbReference>
<evidence type="ECO:0000256" key="1">
    <source>
        <dbReference type="ARBA" id="ARBA00022649"/>
    </source>
</evidence>
<dbReference type="PANTHER" id="PTHR35401">
    <property type="entry name" value="COPG FAMILY HELIX-TURN-HELIX PROTEIN-RELATED-RELATED"/>
    <property type="match status" value="1"/>
</dbReference>
<dbReference type="GO" id="GO:0006355">
    <property type="term" value="P:regulation of DNA-templated transcription"/>
    <property type="evidence" value="ECO:0007669"/>
    <property type="project" value="InterPro"/>
</dbReference>
<dbReference type="Gene3D" id="1.20.5.780">
    <property type="entry name" value="Single helix bin"/>
    <property type="match status" value="1"/>
</dbReference>
<gene>
    <name evidence="3" type="ORF">NITHO_230017</name>
</gene>
<comment type="caution">
    <text evidence="3">The sequence shown here is derived from an EMBL/GenBank/DDBJ whole genome shotgun (WGS) entry which is preliminary data.</text>
</comment>
<dbReference type="InterPro" id="IPR010985">
    <property type="entry name" value="Ribbon_hlx_hlx"/>
</dbReference>
<proteinExistence type="inferred from homology"/>
<dbReference type="SUPFAM" id="SSF47598">
    <property type="entry name" value="Ribbon-helix-helix"/>
    <property type="match status" value="1"/>
</dbReference>
<sequence length="92" mass="9877">MALEARNKRLEARVTPAQKALIERAAALTGRTVTDFVVSSAQAAAEETIRTHEIVALTARESAAFVEALLNPPAPGENLRAAAQRYKEFMAG</sequence>
<evidence type="ECO:0000313" key="4">
    <source>
        <dbReference type="Proteomes" id="UP000004221"/>
    </source>
</evidence>
<comment type="similarity">
    <text evidence="2">Belongs to the TacA antitoxin family.</text>
</comment>
<dbReference type="EMBL" id="CAGS01000146">
    <property type="protein sequence ID" value="CCF83446.1"/>
    <property type="molecule type" value="Genomic_DNA"/>
</dbReference>
<dbReference type="OrthoDB" id="573898at2"/>
<evidence type="ECO:0000256" key="2">
    <source>
        <dbReference type="ARBA" id="ARBA00049988"/>
    </source>
</evidence>